<dbReference type="Proteomes" id="UP000542720">
    <property type="component" value="Unassembled WGS sequence"/>
</dbReference>
<dbReference type="SUPFAM" id="SSF53850">
    <property type="entry name" value="Periplasmic binding protein-like II"/>
    <property type="match status" value="1"/>
</dbReference>
<evidence type="ECO:0000256" key="1">
    <source>
        <dbReference type="ARBA" id="ARBA00010333"/>
    </source>
</evidence>
<name>A0A7W4LLH2_9GAMM</name>
<dbReference type="GO" id="GO:0005576">
    <property type="term" value="C:extracellular region"/>
    <property type="evidence" value="ECO:0007669"/>
    <property type="project" value="TreeGrafter"/>
</dbReference>
<dbReference type="InterPro" id="IPR051455">
    <property type="entry name" value="Bact_solute-bind_prot3"/>
</dbReference>
<keyword evidence="2" id="KW-0813">Transport</keyword>
<accession>A0A7W4LLH2</accession>
<organism evidence="6 7">
    <name type="scientific">Aquipseudomonas ullengensis</name>
    <dbReference type="NCBI Taxonomy" id="2759166"/>
    <lineage>
        <taxon>Bacteria</taxon>
        <taxon>Pseudomonadati</taxon>
        <taxon>Pseudomonadota</taxon>
        <taxon>Gammaproteobacteria</taxon>
        <taxon>Pseudomonadales</taxon>
        <taxon>Pseudomonadaceae</taxon>
        <taxon>Aquipseudomonas</taxon>
    </lineage>
</organism>
<dbReference type="GO" id="GO:0006865">
    <property type="term" value="P:amino acid transport"/>
    <property type="evidence" value="ECO:0007669"/>
    <property type="project" value="TreeGrafter"/>
</dbReference>
<dbReference type="RefSeq" id="WP_183088895.1">
    <property type="nucleotide sequence ID" value="NZ_JACJUD010000003.1"/>
</dbReference>
<comment type="caution">
    <text evidence="6">The sequence shown here is derived from an EMBL/GenBank/DDBJ whole genome shotgun (WGS) entry which is preliminary data.</text>
</comment>
<feature type="chain" id="PRO_5030719021" evidence="4">
    <location>
        <begin position="18"/>
        <end position="292"/>
    </location>
</feature>
<dbReference type="Pfam" id="PF00497">
    <property type="entry name" value="SBP_bac_3"/>
    <property type="match status" value="1"/>
</dbReference>
<gene>
    <name evidence="6" type="ORF">H3H51_09960</name>
</gene>
<evidence type="ECO:0000313" key="7">
    <source>
        <dbReference type="Proteomes" id="UP000542720"/>
    </source>
</evidence>
<dbReference type="AlphaFoldDB" id="A0A7W4LLH2"/>
<evidence type="ECO:0000256" key="4">
    <source>
        <dbReference type="SAM" id="SignalP"/>
    </source>
</evidence>
<dbReference type="PANTHER" id="PTHR30085:SF6">
    <property type="entry name" value="ABC TRANSPORTER GLUTAMINE-BINDING PROTEIN GLNH"/>
    <property type="match status" value="1"/>
</dbReference>
<protein>
    <submittedName>
        <fullName evidence="6">Amino acid ABC transporter substrate-binding protein</fullName>
    </submittedName>
</protein>
<keyword evidence="7" id="KW-1185">Reference proteome</keyword>
<evidence type="ECO:0000259" key="5">
    <source>
        <dbReference type="SMART" id="SM00062"/>
    </source>
</evidence>
<dbReference type="PANTHER" id="PTHR30085">
    <property type="entry name" value="AMINO ACID ABC TRANSPORTER PERMEASE"/>
    <property type="match status" value="1"/>
</dbReference>
<feature type="domain" description="Solute-binding protein family 3/N-terminal" evidence="5">
    <location>
        <begin position="28"/>
        <end position="278"/>
    </location>
</feature>
<dbReference type="EMBL" id="JACJUD010000003">
    <property type="protein sequence ID" value="MBB2495342.1"/>
    <property type="molecule type" value="Genomic_DNA"/>
</dbReference>
<proteinExistence type="inferred from homology"/>
<comment type="similarity">
    <text evidence="1">Belongs to the bacterial solute-binding protein 3 family.</text>
</comment>
<evidence type="ECO:0000256" key="3">
    <source>
        <dbReference type="ARBA" id="ARBA00022729"/>
    </source>
</evidence>
<keyword evidence="3 4" id="KW-0732">Signal</keyword>
<dbReference type="SMART" id="SM00062">
    <property type="entry name" value="PBPb"/>
    <property type="match status" value="1"/>
</dbReference>
<sequence>MKRLLVCLALLPLLAGAQTLERVRASQQLNIGYLAELAPFSATQDGQAKGYAIELCQQVVEHVRREQGLEHVQARFQPMGLEEGLAAVHQGSLDLFCSATVETLERRRQVSFSLPIYTAGRGVVVSREAPPSLVQLLNGEVVPNAPQWRANIARGLSNRRFLVLAGSSTEQWARDRMRELKVIASLRPVKNLQEGMQLLVEGQADAFFSDRVLLHNWLTSSGLDQRLQVLDRVFDLEPVGLVLARDDEDFRLLVDSTLSELYRSGQIEPIYSRYFGAPTERVRLMFRANTLH</sequence>
<dbReference type="CDD" id="cd13688">
    <property type="entry name" value="PBP2_GltI_DEBP"/>
    <property type="match status" value="1"/>
</dbReference>
<dbReference type="GO" id="GO:0030288">
    <property type="term" value="C:outer membrane-bounded periplasmic space"/>
    <property type="evidence" value="ECO:0007669"/>
    <property type="project" value="TreeGrafter"/>
</dbReference>
<dbReference type="Gene3D" id="3.40.190.10">
    <property type="entry name" value="Periplasmic binding protein-like II"/>
    <property type="match status" value="2"/>
</dbReference>
<evidence type="ECO:0000256" key="2">
    <source>
        <dbReference type="ARBA" id="ARBA00022448"/>
    </source>
</evidence>
<reference evidence="6 7" key="1">
    <citation type="submission" date="2020-08" db="EMBL/GenBank/DDBJ databases">
        <authorList>
            <person name="Kim C.M."/>
        </authorList>
    </citation>
    <scope>NUCLEOTIDE SEQUENCE [LARGE SCALE GENOMIC DNA]</scope>
    <source>
        <strain evidence="6 7">UL070</strain>
    </source>
</reference>
<dbReference type="InterPro" id="IPR001638">
    <property type="entry name" value="Solute-binding_3/MltF_N"/>
</dbReference>
<feature type="signal peptide" evidence="4">
    <location>
        <begin position="1"/>
        <end position="17"/>
    </location>
</feature>
<evidence type="ECO:0000313" key="6">
    <source>
        <dbReference type="EMBL" id="MBB2495342.1"/>
    </source>
</evidence>